<proteinExistence type="predicted"/>
<dbReference type="PRINTS" id="PR00013">
    <property type="entry name" value="FNTYPEII"/>
</dbReference>
<dbReference type="InterPro" id="IPR000562">
    <property type="entry name" value="FN_type2_dom"/>
</dbReference>
<evidence type="ECO:0000313" key="7">
    <source>
        <dbReference type="Proteomes" id="UP000225706"/>
    </source>
</evidence>
<evidence type="ECO:0000259" key="5">
    <source>
        <dbReference type="PROSITE" id="PS51092"/>
    </source>
</evidence>
<reference evidence="7" key="1">
    <citation type="journal article" date="2017" name="bioRxiv">
        <title>Comparative analysis of the genomes of Stylophora pistillata and Acropora digitifera provides evidence for extensive differences between species of corals.</title>
        <authorList>
            <person name="Voolstra C.R."/>
            <person name="Li Y."/>
            <person name="Liew Y.J."/>
            <person name="Baumgarten S."/>
            <person name="Zoccola D."/>
            <person name="Flot J.-F."/>
            <person name="Tambutte S."/>
            <person name="Allemand D."/>
            <person name="Aranda M."/>
        </authorList>
    </citation>
    <scope>NUCLEOTIDE SEQUENCE [LARGE SCALE GENOMIC DNA]</scope>
</reference>
<organism evidence="6 7">
    <name type="scientific">Stylophora pistillata</name>
    <name type="common">Smooth cauliflower coral</name>
    <dbReference type="NCBI Taxonomy" id="50429"/>
    <lineage>
        <taxon>Eukaryota</taxon>
        <taxon>Metazoa</taxon>
        <taxon>Cnidaria</taxon>
        <taxon>Anthozoa</taxon>
        <taxon>Hexacorallia</taxon>
        <taxon>Scleractinia</taxon>
        <taxon>Astrocoeniina</taxon>
        <taxon>Pocilloporidae</taxon>
        <taxon>Stylophora</taxon>
    </lineage>
</organism>
<feature type="signal peptide" evidence="4">
    <location>
        <begin position="1"/>
        <end position="20"/>
    </location>
</feature>
<dbReference type="OrthoDB" id="5945173at2759"/>
<dbReference type="SUPFAM" id="SSF57440">
    <property type="entry name" value="Kringle-like"/>
    <property type="match status" value="1"/>
</dbReference>
<keyword evidence="4" id="KW-0732">Signal</keyword>
<dbReference type="SUPFAM" id="SSF57302">
    <property type="entry name" value="Snake toxin-like"/>
    <property type="match status" value="1"/>
</dbReference>
<dbReference type="CDD" id="cd00117">
    <property type="entry name" value="TFP"/>
    <property type="match status" value="1"/>
</dbReference>
<dbReference type="PROSITE" id="PS51092">
    <property type="entry name" value="FN2_2"/>
    <property type="match status" value="1"/>
</dbReference>
<dbReference type="Proteomes" id="UP000225706">
    <property type="component" value="Unassembled WGS sequence"/>
</dbReference>
<name>A0A2B4RNG7_STYPI</name>
<dbReference type="SMART" id="SM00059">
    <property type="entry name" value="FN2"/>
    <property type="match status" value="1"/>
</dbReference>
<dbReference type="InterPro" id="IPR036943">
    <property type="entry name" value="FN_type2_sf"/>
</dbReference>
<dbReference type="Pfam" id="PF00040">
    <property type="entry name" value="fn2"/>
    <property type="match status" value="1"/>
</dbReference>
<feature type="domain" description="Fibronectin type-II" evidence="5">
    <location>
        <begin position="32"/>
        <end position="79"/>
    </location>
</feature>
<keyword evidence="2" id="KW-1015">Disulfide bond</keyword>
<evidence type="ECO:0000256" key="2">
    <source>
        <dbReference type="ARBA" id="ARBA00023157"/>
    </source>
</evidence>
<dbReference type="Gene3D" id="2.10.60.10">
    <property type="entry name" value="CD59"/>
    <property type="match status" value="1"/>
</dbReference>
<sequence length="186" mass="20578">MKLSLPATLTVLAILPEVCGNEDGTACEQRTEDGKCCAFPFTFMGEENLFCTSGGPSKDDWCATTDNFDRDGEWGRCTGVKCYVCSSDVSWSDCESHQQAHNCPYTYDQCLTLSKEAGVSNTSLLFQKRCTSNTLCTAYNPTCDRPDVLKCDFSCCMGDFCNTASLFYSTLWSFVPLVAMTCYMYA</sequence>
<accession>A0A2B4RNG7</accession>
<dbReference type="EMBL" id="LSMT01000444">
    <property type="protein sequence ID" value="PFX17878.1"/>
    <property type="molecule type" value="Genomic_DNA"/>
</dbReference>
<dbReference type="Gene3D" id="2.10.10.10">
    <property type="entry name" value="Fibronectin, type II, collagen-binding"/>
    <property type="match status" value="1"/>
</dbReference>
<comment type="caution">
    <text evidence="3">Lacks conserved residue(s) required for the propagation of feature annotation.</text>
</comment>
<dbReference type="InterPro" id="IPR045860">
    <property type="entry name" value="Snake_toxin-like_sf"/>
</dbReference>
<dbReference type="STRING" id="50429.A0A2B4RNG7"/>
<protein>
    <submittedName>
        <fullName evidence="6">Hepatocyte growth factor activator</fullName>
    </submittedName>
</protein>
<comment type="caution">
    <text evidence="6">The sequence shown here is derived from an EMBL/GenBank/DDBJ whole genome shotgun (WGS) entry which is preliminary data.</text>
</comment>
<keyword evidence="7" id="KW-1185">Reference proteome</keyword>
<gene>
    <name evidence="6" type="primary">HGFAC</name>
    <name evidence="6" type="ORF">AWC38_SpisGene17783</name>
</gene>
<evidence type="ECO:0000313" key="6">
    <source>
        <dbReference type="EMBL" id="PFX17878.1"/>
    </source>
</evidence>
<evidence type="ECO:0000256" key="1">
    <source>
        <dbReference type="ARBA" id="ARBA00022737"/>
    </source>
</evidence>
<keyword evidence="1" id="KW-0677">Repeat</keyword>
<feature type="chain" id="PRO_5012111998" evidence="4">
    <location>
        <begin position="21"/>
        <end position="186"/>
    </location>
</feature>
<dbReference type="AlphaFoldDB" id="A0A2B4RNG7"/>
<dbReference type="InterPro" id="IPR013806">
    <property type="entry name" value="Kringle-like"/>
</dbReference>
<evidence type="ECO:0000256" key="3">
    <source>
        <dbReference type="PROSITE-ProRule" id="PRU00479"/>
    </source>
</evidence>
<evidence type="ECO:0000256" key="4">
    <source>
        <dbReference type="SAM" id="SignalP"/>
    </source>
</evidence>